<dbReference type="EMBL" id="JBEDNZ010000014">
    <property type="protein sequence ID" value="KAL0829824.1"/>
    <property type="molecule type" value="Genomic_DNA"/>
</dbReference>
<comment type="caution">
    <text evidence="2">The sequence shown here is derived from an EMBL/GenBank/DDBJ whole genome shotgun (WGS) entry which is preliminary data.</text>
</comment>
<dbReference type="Proteomes" id="UP001549921">
    <property type="component" value="Unassembled WGS sequence"/>
</dbReference>
<evidence type="ECO:0000256" key="1">
    <source>
        <dbReference type="SAM" id="MobiDB-lite"/>
    </source>
</evidence>
<name>A0ABD0SVQ4_LOXSC</name>
<protein>
    <recommendedName>
        <fullName evidence="4">SWIM-type domain-containing protein</fullName>
    </recommendedName>
</protein>
<sequence>MLYESGLYLVPEEGRICHTCWVAADRAAVHMISGPSTSSQGIPPEEIEPETQYPLTDSRRGREAILKHYCNCIVGRRTVGCCAHIMSIIMVP</sequence>
<proteinExistence type="predicted"/>
<gene>
    <name evidence="2" type="ORF">ABMA28_003307</name>
</gene>
<feature type="region of interest" description="Disordered" evidence="1">
    <location>
        <begin position="34"/>
        <end position="55"/>
    </location>
</feature>
<evidence type="ECO:0000313" key="2">
    <source>
        <dbReference type="EMBL" id="KAL0829824.1"/>
    </source>
</evidence>
<accession>A0ABD0SVQ4</accession>
<dbReference type="AlphaFoldDB" id="A0ABD0SVQ4"/>
<reference evidence="2 3" key="1">
    <citation type="submission" date="2024-06" db="EMBL/GenBank/DDBJ databases">
        <title>A chromosome-level genome assembly of beet webworm, Loxostege sticticalis.</title>
        <authorList>
            <person name="Zhang Y."/>
        </authorList>
    </citation>
    <scope>NUCLEOTIDE SEQUENCE [LARGE SCALE GENOMIC DNA]</scope>
    <source>
        <strain evidence="2">AQ028</strain>
        <tissue evidence="2">Male pupae</tissue>
    </source>
</reference>
<organism evidence="2 3">
    <name type="scientific">Loxostege sticticalis</name>
    <name type="common">Beet webworm moth</name>
    <dbReference type="NCBI Taxonomy" id="481309"/>
    <lineage>
        <taxon>Eukaryota</taxon>
        <taxon>Metazoa</taxon>
        <taxon>Ecdysozoa</taxon>
        <taxon>Arthropoda</taxon>
        <taxon>Hexapoda</taxon>
        <taxon>Insecta</taxon>
        <taxon>Pterygota</taxon>
        <taxon>Neoptera</taxon>
        <taxon>Endopterygota</taxon>
        <taxon>Lepidoptera</taxon>
        <taxon>Glossata</taxon>
        <taxon>Ditrysia</taxon>
        <taxon>Pyraloidea</taxon>
        <taxon>Crambidae</taxon>
        <taxon>Pyraustinae</taxon>
        <taxon>Loxostege</taxon>
    </lineage>
</organism>
<evidence type="ECO:0000313" key="3">
    <source>
        <dbReference type="Proteomes" id="UP001549921"/>
    </source>
</evidence>
<evidence type="ECO:0008006" key="4">
    <source>
        <dbReference type="Google" id="ProtNLM"/>
    </source>
</evidence>